<protein>
    <recommendedName>
        <fullName evidence="4">DUF2268 domain-containing protein</fullName>
    </recommendedName>
</protein>
<accession>A0ABR8JNN6</accession>
<evidence type="ECO:0000256" key="1">
    <source>
        <dbReference type="SAM" id="SignalP"/>
    </source>
</evidence>
<reference evidence="2 3" key="1">
    <citation type="submission" date="2020-09" db="EMBL/GenBank/DDBJ databases">
        <authorList>
            <person name="Kim M.K."/>
        </authorList>
    </citation>
    <scope>NUCLEOTIDE SEQUENCE [LARGE SCALE GENOMIC DNA]</scope>
    <source>
        <strain evidence="2 3">BT189</strain>
    </source>
</reference>
<keyword evidence="1" id="KW-0732">Signal</keyword>
<evidence type="ECO:0000313" key="3">
    <source>
        <dbReference type="Proteomes" id="UP000606003"/>
    </source>
</evidence>
<evidence type="ECO:0008006" key="4">
    <source>
        <dbReference type="Google" id="ProtNLM"/>
    </source>
</evidence>
<comment type="caution">
    <text evidence="2">The sequence shown here is derived from an EMBL/GenBank/DDBJ whole genome shotgun (WGS) entry which is preliminary data.</text>
</comment>
<feature type="chain" id="PRO_5046657705" description="DUF2268 domain-containing protein" evidence="1">
    <location>
        <begin position="19"/>
        <end position="317"/>
    </location>
</feature>
<keyword evidence="3" id="KW-1185">Reference proteome</keyword>
<evidence type="ECO:0000313" key="2">
    <source>
        <dbReference type="EMBL" id="MBD2721609.1"/>
    </source>
</evidence>
<feature type="signal peptide" evidence="1">
    <location>
        <begin position="1"/>
        <end position="18"/>
    </location>
</feature>
<dbReference type="Proteomes" id="UP000606003">
    <property type="component" value="Unassembled WGS sequence"/>
</dbReference>
<name>A0ABR8JNN6_9BACT</name>
<organism evidence="2 3">
    <name type="scientific">Hymenobacter armeniacus</name>
    <dbReference type="NCBI Taxonomy" id="2771358"/>
    <lineage>
        <taxon>Bacteria</taxon>
        <taxon>Pseudomonadati</taxon>
        <taxon>Bacteroidota</taxon>
        <taxon>Cytophagia</taxon>
        <taxon>Cytophagales</taxon>
        <taxon>Hymenobacteraceae</taxon>
        <taxon>Hymenobacter</taxon>
    </lineage>
</organism>
<dbReference type="RefSeq" id="WP_190922884.1">
    <property type="nucleotide sequence ID" value="NZ_JACXAC010000002.1"/>
</dbReference>
<sequence length="317" mass="33915">MKRLLLAGLLAASAPALAQTRPPQPNPDSLRVVWADVDHFWTAFDHLAAARSTADSLAVIERDYLAPATPGLRAYAEAANAKAPDFLRALRTHRRYLAAIRPATQAIASQRPAIGQAARALKKAYPGAVFPDIYFAVGKFEVGGSPLNGLLYVGAELKCATPTPPLAELRPDLRGGVSPLSAISTVCVHEIIHGQQRPGQARTNLALALLEGAAEYVAYRLTGRLGAAEAVAYGRQHEAAVRQQFARAAEQPAEARWFLATADAATGQPGALGYFIGFRICEAYYTQARDKKAALEALIALSDRPGLLAQGRQYLAR</sequence>
<dbReference type="EMBL" id="JACXAC010000002">
    <property type="protein sequence ID" value="MBD2721609.1"/>
    <property type="molecule type" value="Genomic_DNA"/>
</dbReference>
<proteinExistence type="predicted"/>
<gene>
    <name evidence="2" type="ORF">IC234_05670</name>
</gene>